<dbReference type="SUPFAM" id="SSF48371">
    <property type="entry name" value="ARM repeat"/>
    <property type="match status" value="1"/>
</dbReference>
<dbReference type="EMBL" id="JAMFTS010000002">
    <property type="protein sequence ID" value="KAJ4791959.1"/>
    <property type="molecule type" value="Genomic_DNA"/>
</dbReference>
<dbReference type="PANTHER" id="PTHR46043">
    <property type="entry name" value="ARM REPEAT SUPERFAMILY PROTEIN"/>
    <property type="match status" value="1"/>
</dbReference>
<comment type="caution">
    <text evidence="3">The sequence shown here is derived from an EMBL/GenBank/DDBJ whole genome shotgun (WGS) entry which is preliminary data.</text>
</comment>
<feature type="domain" description="DUF7032" evidence="2">
    <location>
        <begin position="21"/>
        <end position="127"/>
    </location>
</feature>
<evidence type="ECO:0000313" key="4">
    <source>
        <dbReference type="Proteomes" id="UP001140206"/>
    </source>
</evidence>
<accession>A0AAV8FF44</accession>
<sequence>MTPQSPSPSASETLDLILAYVLPLLLAAASTSVKALISRWRLVHSKLLLLQSSLSEASLARNSLSNPLFLDLVSSLHSTLQTLHSLSSRCLDPSLPTGRLLLQSDLDIATSSLTLHLQDLSLLLKSGLLSHKQDSPHAIVLPFPGPTSSKADIVLFIRDAFARLQIGNLDIKLKALDSLLELLQSDPAKLSPVVTAEGDVPVLLRLLDLSTHSHLIDRAAAVVSLLSTSSASSCHAVFNEGGLGLLLRLIESGSVTVRHRAAAAVEAITIDPARAWAVSAYGGITVLINACRSGSGSPSSLQSLVVSSLKNVASLEDVRIAIFEEGGIPVLVKLLASDNIDVQKSSTLCLWSLASAGGDEMCVAIIHESGLPRLLQLLYSSSDRELLENTLRAIHALSVIPSAAKSLSSSPLFFSRLAEFISRGGISNFSCQQIAASLVADLSPSDDIKKSMAPCMSPLVKMLEISKPVVMQETASRALVSLLDVKSNRKELVRDEKSMTRLVKMLDPCNDQVSKRPVVSVVLALTSIGGNGARKRLMETGANQFLQQLAESEVAGAKKALQRLSGSRLKNLFLLGRS</sequence>
<dbReference type="Pfam" id="PF23005">
    <property type="entry name" value="DUF7032"/>
    <property type="match status" value="1"/>
</dbReference>
<dbReference type="Pfam" id="PF00514">
    <property type="entry name" value="Arm"/>
    <property type="match status" value="1"/>
</dbReference>
<gene>
    <name evidence="3" type="ORF">LUZ62_043205</name>
</gene>
<dbReference type="PROSITE" id="PS50176">
    <property type="entry name" value="ARM_REPEAT"/>
    <property type="match status" value="2"/>
</dbReference>
<evidence type="ECO:0000259" key="2">
    <source>
        <dbReference type="Pfam" id="PF23005"/>
    </source>
</evidence>
<proteinExistence type="predicted"/>
<name>A0AAV8FF44_9POAL</name>
<dbReference type="InterPro" id="IPR054296">
    <property type="entry name" value="DUF7032"/>
</dbReference>
<feature type="repeat" description="ARM" evidence="1">
    <location>
        <begin position="326"/>
        <end position="354"/>
    </location>
</feature>
<dbReference type="Proteomes" id="UP001140206">
    <property type="component" value="Chromosome 2"/>
</dbReference>
<dbReference type="InterPro" id="IPR011989">
    <property type="entry name" value="ARM-like"/>
</dbReference>
<dbReference type="PANTHER" id="PTHR46043:SF2">
    <property type="entry name" value="ARM REPEAT SUPERFAMILY PROTEIN"/>
    <property type="match status" value="1"/>
</dbReference>
<keyword evidence="4" id="KW-1185">Reference proteome</keyword>
<organism evidence="3 4">
    <name type="scientific">Rhynchospora pubera</name>
    <dbReference type="NCBI Taxonomy" id="906938"/>
    <lineage>
        <taxon>Eukaryota</taxon>
        <taxon>Viridiplantae</taxon>
        <taxon>Streptophyta</taxon>
        <taxon>Embryophyta</taxon>
        <taxon>Tracheophyta</taxon>
        <taxon>Spermatophyta</taxon>
        <taxon>Magnoliopsida</taxon>
        <taxon>Liliopsida</taxon>
        <taxon>Poales</taxon>
        <taxon>Cyperaceae</taxon>
        <taxon>Cyperoideae</taxon>
        <taxon>Rhynchosporeae</taxon>
        <taxon>Rhynchospora</taxon>
    </lineage>
</organism>
<dbReference type="SMART" id="SM00185">
    <property type="entry name" value="ARM"/>
    <property type="match status" value="6"/>
</dbReference>
<evidence type="ECO:0000313" key="3">
    <source>
        <dbReference type="EMBL" id="KAJ4791959.1"/>
    </source>
</evidence>
<dbReference type="Gene3D" id="1.25.10.10">
    <property type="entry name" value="Leucine-rich Repeat Variant"/>
    <property type="match status" value="3"/>
</dbReference>
<dbReference type="AlphaFoldDB" id="A0AAV8FF44"/>
<dbReference type="InterPro" id="IPR000225">
    <property type="entry name" value="Armadillo"/>
</dbReference>
<evidence type="ECO:0000256" key="1">
    <source>
        <dbReference type="PROSITE-ProRule" id="PRU00259"/>
    </source>
</evidence>
<protein>
    <submittedName>
        <fullName evidence="3">ARM repeat superfamily protein</fullName>
    </submittedName>
</protein>
<dbReference type="InterPro" id="IPR016024">
    <property type="entry name" value="ARM-type_fold"/>
</dbReference>
<reference evidence="3" key="1">
    <citation type="submission" date="2022-08" db="EMBL/GenBank/DDBJ databases">
        <authorList>
            <person name="Marques A."/>
        </authorList>
    </citation>
    <scope>NUCLEOTIDE SEQUENCE</scope>
    <source>
        <strain evidence="3">RhyPub2mFocal</strain>
        <tissue evidence="3">Leaves</tissue>
    </source>
</reference>
<feature type="repeat" description="ARM" evidence="1">
    <location>
        <begin position="369"/>
        <end position="398"/>
    </location>
</feature>